<dbReference type="RefSeq" id="WP_346051489.1">
    <property type="nucleotide sequence ID" value="NZ_JAYGII010000014.1"/>
</dbReference>
<dbReference type="InterPro" id="IPR027491">
    <property type="entry name" value="Ribosomal_bL31_A"/>
</dbReference>
<comment type="subunit">
    <text evidence="2 8">Part of the 50S ribosomal subunit.</text>
</comment>
<proteinExistence type="inferred from homology"/>
<keyword evidence="10" id="KW-1185">Reference proteome</keyword>
<dbReference type="InterPro" id="IPR002150">
    <property type="entry name" value="Ribosomal_bL31"/>
</dbReference>
<dbReference type="PANTHER" id="PTHR33280">
    <property type="entry name" value="50S RIBOSOMAL PROTEIN L31, CHLOROPLASTIC"/>
    <property type="match status" value="1"/>
</dbReference>
<keyword evidence="8" id="KW-0479">Metal-binding</keyword>
<dbReference type="Proteomes" id="UP001302316">
    <property type="component" value="Unassembled WGS sequence"/>
</dbReference>
<dbReference type="SUPFAM" id="SSF143800">
    <property type="entry name" value="L28p-like"/>
    <property type="match status" value="1"/>
</dbReference>
<dbReference type="HAMAP" id="MF_00501">
    <property type="entry name" value="Ribosomal_bL31_1"/>
    <property type="match status" value="1"/>
</dbReference>
<keyword evidence="3 8" id="KW-0699">rRNA-binding</keyword>
<evidence type="ECO:0000256" key="5">
    <source>
        <dbReference type="ARBA" id="ARBA00022980"/>
    </source>
</evidence>
<accession>A0AAP6JFW6</accession>
<evidence type="ECO:0000256" key="6">
    <source>
        <dbReference type="ARBA" id="ARBA00023274"/>
    </source>
</evidence>
<evidence type="ECO:0000313" key="9">
    <source>
        <dbReference type="EMBL" id="MEA5445747.1"/>
    </source>
</evidence>
<organism evidence="9 10">
    <name type="scientific">Natronospira elongata</name>
    <dbReference type="NCBI Taxonomy" id="3110268"/>
    <lineage>
        <taxon>Bacteria</taxon>
        <taxon>Pseudomonadati</taxon>
        <taxon>Pseudomonadota</taxon>
        <taxon>Gammaproteobacteria</taxon>
        <taxon>Natronospirales</taxon>
        <taxon>Natronospiraceae</taxon>
        <taxon>Natronospira</taxon>
    </lineage>
</organism>
<dbReference type="GO" id="GO:0046872">
    <property type="term" value="F:metal ion binding"/>
    <property type="evidence" value="ECO:0007669"/>
    <property type="project" value="UniProtKB-KW"/>
</dbReference>
<feature type="binding site" evidence="8">
    <location>
        <position position="16"/>
    </location>
    <ligand>
        <name>Zn(2+)</name>
        <dbReference type="ChEBI" id="CHEBI:29105"/>
    </ligand>
</feature>
<dbReference type="PROSITE" id="PS01143">
    <property type="entry name" value="RIBOSOMAL_L31"/>
    <property type="match status" value="1"/>
</dbReference>
<comment type="similarity">
    <text evidence="1 8">Belongs to the bacterial ribosomal protein bL31 family. Type A subfamily.</text>
</comment>
<sequence>MKADIHPEYNEVTVTCSCGNTFKTRSTLGKDLQVEVCSACHPFYTGKQKIMDTAGRVDKFRRKYGRKSA</sequence>
<name>A0AAP6JFW6_9GAMM</name>
<feature type="binding site" evidence="8">
    <location>
        <position position="37"/>
    </location>
    <ligand>
        <name>Zn(2+)</name>
        <dbReference type="ChEBI" id="CHEBI:29105"/>
    </ligand>
</feature>
<evidence type="ECO:0000256" key="4">
    <source>
        <dbReference type="ARBA" id="ARBA00022884"/>
    </source>
</evidence>
<dbReference type="InterPro" id="IPR034704">
    <property type="entry name" value="Ribosomal_bL28/bL31-like_sf"/>
</dbReference>
<keyword evidence="6 8" id="KW-0687">Ribonucleoprotein</keyword>
<dbReference type="GO" id="GO:0006412">
    <property type="term" value="P:translation"/>
    <property type="evidence" value="ECO:0007669"/>
    <property type="project" value="UniProtKB-UniRule"/>
</dbReference>
<dbReference type="InterPro" id="IPR042105">
    <property type="entry name" value="Ribosomal_bL31_sf"/>
</dbReference>
<dbReference type="GO" id="GO:1990904">
    <property type="term" value="C:ribonucleoprotein complex"/>
    <property type="evidence" value="ECO:0007669"/>
    <property type="project" value="UniProtKB-KW"/>
</dbReference>
<dbReference type="EMBL" id="JAYGII010000014">
    <property type="protein sequence ID" value="MEA5445747.1"/>
    <property type="molecule type" value="Genomic_DNA"/>
</dbReference>
<keyword evidence="4 8" id="KW-0694">RNA-binding</keyword>
<comment type="cofactor">
    <cofactor evidence="8">
        <name>Zn(2+)</name>
        <dbReference type="ChEBI" id="CHEBI:29105"/>
    </cofactor>
    <text evidence="8">Binds 1 zinc ion per subunit.</text>
</comment>
<comment type="caution">
    <text evidence="9">The sequence shown here is derived from an EMBL/GenBank/DDBJ whole genome shotgun (WGS) entry which is preliminary data.</text>
</comment>
<evidence type="ECO:0000256" key="8">
    <source>
        <dbReference type="HAMAP-Rule" id="MF_00501"/>
    </source>
</evidence>
<dbReference type="NCBIfam" id="NF001809">
    <property type="entry name" value="PRK00528.1"/>
    <property type="match status" value="1"/>
</dbReference>
<evidence type="ECO:0000313" key="10">
    <source>
        <dbReference type="Proteomes" id="UP001302316"/>
    </source>
</evidence>
<dbReference type="NCBIfam" id="TIGR00105">
    <property type="entry name" value="L31"/>
    <property type="match status" value="1"/>
</dbReference>
<dbReference type="GO" id="GO:0005840">
    <property type="term" value="C:ribosome"/>
    <property type="evidence" value="ECO:0007669"/>
    <property type="project" value="UniProtKB-KW"/>
</dbReference>
<evidence type="ECO:0000256" key="3">
    <source>
        <dbReference type="ARBA" id="ARBA00022730"/>
    </source>
</evidence>
<dbReference type="NCBIfam" id="NF000612">
    <property type="entry name" value="PRK00019.1"/>
    <property type="match status" value="1"/>
</dbReference>
<protein>
    <recommendedName>
        <fullName evidence="7 8">Large ribosomal subunit protein bL31</fullName>
    </recommendedName>
</protein>
<keyword evidence="8" id="KW-0862">Zinc</keyword>
<feature type="binding site" evidence="8">
    <location>
        <position position="40"/>
    </location>
    <ligand>
        <name>Zn(2+)</name>
        <dbReference type="ChEBI" id="CHEBI:29105"/>
    </ligand>
</feature>
<keyword evidence="5 8" id="KW-0689">Ribosomal protein</keyword>
<dbReference type="Pfam" id="PF01197">
    <property type="entry name" value="Ribosomal_L31"/>
    <property type="match status" value="1"/>
</dbReference>
<evidence type="ECO:0000256" key="1">
    <source>
        <dbReference type="ARBA" id="ARBA00009296"/>
    </source>
</evidence>
<gene>
    <name evidence="8 9" type="primary">rpmE</name>
    <name evidence="9" type="ORF">VCB98_07940</name>
</gene>
<feature type="binding site" evidence="8">
    <location>
        <position position="18"/>
    </location>
    <ligand>
        <name>Zn(2+)</name>
        <dbReference type="ChEBI" id="CHEBI:29105"/>
    </ligand>
</feature>
<evidence type="ECO:0000256" key="2">
    <source>
        <dbReference type="ARBA" id="ARBA00011838"/>
    </source>
</evidence>
<dbReference type="PANTHER" id="PTHR33280:SF6">
    <property type="entry name" value="LARGE RIBOSOMAL SUBUNIT PROTEIN BL31A"/>
    <property type="match status" value="1"/>
</dbReference>
<dbReference type="GO" id="GO:0019843">
    <property type="term" value="F:rRNA binding"/>
    <property type="evidence" value="ECO:0007669"/>
    <property type="project" value="UniProtKB-KW"/>
</dbReference>
<dbReference type="PRINTS" id="PR01249">
    <property type="entry name" value="RIBOSOMALL31"/>
</dbReference>
<comment type="function">
    <text evidence="8">Binds the 23S rRNA.</text>
</comment>
<dbReference type="GO" id="GO:0003735">
    <property type="term" value="F:structural constituent of ribosome"/>
    <property type="evidence" value="ECO:0007669"/>
    <property type="project" value="InterPro"/>
</dbReference>
<evidence type="ECO:0000256" key="7">
    <source>
        <dbReference type="ARBA" id="ARBA00035687"/>
    </source>
</evidence>
<reference evidence="9 10" key="1">
    <citation type="submission" date="2023-12" db="EMBL/GenBank/DDBJ databases">
        <title>Whole-genome sequencing of halo(alkali)philic microorganisms from hypersaline lakes.</title>
        <authorList>
            <person name="Sorokin D.Y."/>
            <person name="Merkel A.Y."/>
            <person name="Messina E."/>
            <person name="Yakimov M."/>
        </authorList>
    </citation>
    <scope>NUCLEOTIDE SEQUENCE [LARGE SCALE GENOMIC DNA]</scope>
    <source>
        <strain evidence="9 10">AB-CW1</strain>
    </source>
</reference>
<dbReference type="Gene3D" id="4.10.830.30">
    <property type="entry name" value="Ribosomal protein L31"/>
    <property type="match status" value="1"/>
</dbReference>
<dbReference type="AlphaFoldDB" id="A0AAP6JFW6"/>